<evidence type="ECO:0000313" key="3">
    <source>
        <dbReference type="Proteomes" id="UP000192940"/>
    </source>
</evidence>
<dbReference type="AlphaFoldDB" id="A0A1X7HE48"/>
<evidence type="ECO:0000259" key="1">
    <source>
        <dbReference type="Pfam" id="PF01425"/>
    </source>
</evidence>
<dbReference type="InterPro" id="IPR036928">
    <property type="entry name" value="AS_sf"/>
</dbReference>
<feature type="domain" description="Amidase" evidence="1">
    <location>
        <begin position="33"/>
        <end position="470"/>
    </location>
</feature>
<dbReference type="PANTHER" id="PTHR42678">
    <property type="entry name" value="AMIDASE"/>
    <property type="match status" value="1"/>
</dbReference>
<accession>A0A1X7HE48</accession>
<organism evidence="2 3">
    <name type="scientific">Paenibacillus uliginis N3/975</name>
    <dbReference type="NCBI Taxonomy" id="1313296"/>
    <lineage>
        <taxon>Bacteria</taxon>
        <taxon>Bacillati</taxon>
        <taxon>Bacillota</taxon>
        <taxon>Bacilli</taxon>
        <taxon>Bacillales</taxon>
        <taxon>Paenibacillaceae</taxon>
        <taxon>Paenibacillus</taxon>
    </lineage>
</organism>
<dbReference type="NCBIfam" id="NF005300">
    <property type="entry name" value="PRK06828.1"/>
    <property type="match status" value="1"/>
</dbReference>
<gene>
    <name evidence="2" type="ORF">SAMN05661091_2687</name>
</gene>
<dbReference type="Proteomes" id="UP000192940">
    <property type="component" value="Chromosome I"/>
</dbReference>
<dbReference type="STRING" id="1313296.SAMN05661091_2687"/>
<sequence>MEHNFGLKKLNSEEATIFELQDAMNKGEVTSRELVMYYMYRIATFDQSGPMINSIMEINPDAIFIAEALDQERKLLGARSPLHGVPVLLKGNIETNDKMHTNAGALALENHVSSRDAFLVQKLRNAGAIILGKTNLTEWANGMSSSKMWAGYSSIGGQTKNPYGDYFPGGSSTGSGASVAANFATIAVGTETSASILSPAVQNAIVGIKPTVGLISRSGIIPWSNSQDTAGPMARTVTDAAILLGALTGKDESDPATWKNEHSNMDYTAFLDKNGLSNATIGIFRNVPPEKYRDIGEYDERLFNDAVAKLKDSGANVIEDIEIPSFYREWEYKKKNFEFKHSIENYLQSLPAQFPIHSLKELIEWNEQNTEKALKYGQDSLKYQLQLDNPLKNQKYILESITDLYYSQNMGIDHALQKYGLDTILFPSYVGADICARAGYPSIAVPAGFQDNGRAFGITFAGTAFSEPTLIRIAFAFEQKTNHRRMPDLIGGR</sequence>
<dbReference type="PANTHER" id="PTHR42678:SF34">
    <property type="entry name" value="OS04G0183300 PROTEIN"/>
    <property type="match status" value="1"/>
</dbReference>
<evidence type="ECO:0000313" key="2">
    <source>
        <dbReference type="EMBL" id="SMF84739.1"/>
    </source>
</evidence>
<dbReference type="Pfam" id="PF01425">
    <property type="entry name" value="Amidase"/>
    <property type="match status" value="1"/>
</dbReference>
<dbReference type="SUPFAM" id="SSF75304">
    <property type="entry name" value="Amidase signature (AS) enzymes"/>
    <property type="match status" value="1"/>
</dbReference>
<dbReference type="InterPro" id="IPR023631">
    <property type="entry name" value="Amidase_dom"/>
</dbReference>
<proteinExistence type="predicted"/>
<dbReference type="RefSeq" id="WP_208919660.1">
    <property type="nucleotide sequence ID" value="NZ_LT840184.1"/>
</dbReference>
<dbReference type="EMBL" id="LT840184">
    <property type="protein sequence ID" value="SMF84739.1"/>
    <property type="molecule type" value="Genomic_DNA"/>
</dbReference>
<reference evidence="2 3" key="1">
    <citation type="submission" date="2017-04" db="EMBL/GenBank/DDBJ databases">
        <authorList>
            <person name="Afonso C.L."/>
            <person name="Miller P.J."/>
            <person name="Scott M.A."/>
            <person name="Spackman E."/>
            <person name="Goraichik I."/>
            <person name="Dimitrov K.M."/>
            <person name="Suarez D.L."/>
            <person name="Swayne D.E."/>
        </authorList>
    </citation>
    <scope>NUCLEOTIDE SEQUENCE [LARGE SCALE GENOMIC DNA]</scope>
    <source>
        <strain evidence="2 3">N3/975</strain>
    </source>
</reference>
<protein>
    <submittedName>
        <fullName evidence="2">Amidase</fullName>
    </submittedName>
</protein>
<name>A0A1X7HE48_9BACL</name>
<dbReference type="Gene3D" id="3.90.1300.10">
    <property type="entry name" value="Amidase signature (AS) domain"/>
    <property type="match status" value="1"/>
</dbReference>
<keyword evidence="3" id="KW-1185">Reference proteome</keyword>